<evidence type="ECO:0000259" key="3">
    <source>
        <dbReference type="Pfam" id="PF25792"/>
    </source>
</evidence>
<dbReference type="InterPro" id="IPR058036">
    <property type="entry name" value="BREX_BrxC_4th"/>
</dbReference>
<evidence type="ECO:0008006" key="7">
    <source>
        <dbReference type="Google" id="ProtNLM"/>
    </source>
</evidence>
<dbReference type="InterPro" id="IPR058037">
    <property type="entry name" value="BREX_BrxC_helical"/>
</dbReference>
<feature type="domain" description="Probable ATP-binding protein BrxC 4th six-stranded beta-sheet" evidence="4">
    <location>
        <begin position="560"/>
        <end position="729"/>
    </location>
</feature>
<evidence type="ECO:0000259" key="4">
    <source>
        <dbReference type="Pfam" id="PF25796"/>
    </source>
</evidence>
<sequence>MRVEELFRKSIHRPINGVVQAGQLDEGTIKNELEEYVMTEEGSFYLETFYKNYLAVFKNPSTNIGVWVSGFFGSGKSHFLKILSYLLDNKEIDGKKPVSYFEEKTSKDDLLSMMHEVAEKESDAILFNIDSKSSSSSTDKERIVEVFLRVFNRHLGYSDTLWVAEMERQLAADGKYGEFRDAIQSISDTSWEQFRLKVTLRKKKIIQALVKIGYDEDTATDFFDINRKTFEMNSERLSQLIADYCENRGKEYRLTFLVDEVGQYIGTNSSLMLNLQTVVEDIGNRCKGQAWVIVTSQEKIESSVSNLDSTKDFSKIQGRFATRINLSSANTDEVIKRRLLEKTDVGADTLQTMYDQEEQMIRNRLAFDNKTQLRSGYRSSSEFVSLYPFVPYQVELLQKIFNKIRHQGEGGAHLAHGERSLLKAFQEAGQLNASYDVKHMVTLEEFYPSIRGFLESSITSTIARAEDRARNNEGLEVGDVAVLKVLYLIKGIDEIKATANNIATLLLETIYDERQPLEYRVKESLNRLQQTMFIEQHADGTYSFLSDEEQEINREIRVEDVNHIAIKSQLGDMFFRKMYPKVKFDYKKDALHIPFEFNKRFDNYTKGQMNHPLTMQVYSVFMSNEAAALEANEGHLIICLNEEVVAQAESALKYIEQVQSYIKRKRTTTTTQAQSRIYDEKESQIDEFAQKAEELLVKSCEGARFFIQGQERVFKGSFETQTNSALEMLVKNTYRKLEYVDTPISFKNQKEEWKKAVTEGLQGNLFGETNNKNAVEEVAFVLDDLARLNDKMTVKALLEKFRGIPYGWSDQDTIGILLALLKDGKCKLTYSGEPFTPSNNSFFDRLTRVTELEKIMILPVVEMDRQVKINANELIRDFFGRNDTFDTYEDYDQFIKAQLKERFLDPLDAIRDRKRQAPSHNYPYPGDNMLTQVATGVQKVVAIREPEQFVKEFINLEDELETWLSNIEQLNNFYHKSAIQRFDDAVKAIEQNKQDLAIIRNDDLKVIENEINRILIADEPYREIPSLSKLIVQLNEKLTEEVEEQRQASIVQVGKMEERISSTKEFYSAEESILEFIEKEEQEVKTLRKRIEDESKLTTIRLLLQEVQHLTNDIESKAKSMEEKLRRQAVNVQPRDEGKKGQSTQPSPPTMVREKQEKVISPAVLSNIFFNQKAMIETQNDLDNAIQTLRQELLKELKDHKLMKE</sequence>
<dbReference type="Pfam" id="PF25791">
    <property type="entry name" value="WHD_BREX_BrxC"/>
    <property type="match status" value="1"/>
</dbReference>
<gene>
    <name evidence="5" type="ORF">BkAM31D_09695</name>
</gene>
<proteinExistence type="predicted"/>
<dbReference type="KEGG" id="bkw:BkAM31D_09695"/>
<dbReference type="EMBL" id="CP020814">
    <property type="protein sequence ID" value="ARK30106.1"/>
    <property type="molecule type" value="Genomic_DNA"/>
</dbReference>
<evidence type="ECO:0000259" key="2">
    <source>
        <dbReference type="Pfam" id="PF25791"/>
    </source>
</evidence>
<dbReference type="Pfam" id="PF25792">
    <property type="entry name" value="BREX_BrxC_helical"/>
    <property type="match status" value="1"/>
</dbReference>
<feature type="domain" description="Probable ATP-binding protein BrxC winged helix-turn-helix" evidence="2">
    <location>
        <begin position="736"/>
        <end position="857"/>
    </location>
</feature>
<dbReference type="RefSeq" id="WP_066159884.1">
    <property type="nucleotide sequence ID" value="NZ_CP020814.1"/>
</dbReference>
<accession>A0A1X9M9M1</accession>
<dbReference type="NCBIfam" id="NF033441">
    <property type="entry name" value="BREX_BrxC"/>
    <property type="match status" value="1"/>
</dbReference>
<dbReference type="InterPro" id="IPR058038">
    <property type="entry name" value="BREX_BrxC_wHTH"/>
</dbReference>
<evidence type="ECO:0000313" key="6">
    <source>
        <dbReference type="Proteomes" id="UP000193006"/>
    </source>
</evidence>
<evidence type="ECO:0000256" key="1">
    <source>
        <dbReference type="SAM" id="MobiDB-lite"/>
    </source>
</evidence>
<protein>
    <recommendedName>
        <fullName evidence="7">BREX system P-loop protein BrxC</fullName>
    </recommendedName>
</protein>
<feature type="region of interest" description="Disordered" evidence="1">
    <location>
        <begin position="1118"/>
        <end position="1156"/>
    </location>
</feature>
<dbReference type="Pfam" id="PF25796">
    <property type="entry name" value="BREX_BrxC_4th"/>
    <property type="match status" value="1"/>
</dbReference>
<dbReference type="Proteomes" id="UP000193006">
    <property type="component" value="Chromosome"/>
</dbReference>
<feature type="domain" description="Probable ATP-binding protein BrxC alpha-helical" evidence="3">
    <location>
        <begin position="870"/>
        <end position="995"/>
    </location>
</feature>
<dbReference type="AlphaFoldDB" id="A0A1X9M9M1"/>
<dbReference type="InterPro" id="IPR027417">
    <property type="entry name" value="P-loop_NTPase"/>
</dbReference>
<dbReference type="SUPFAM" id="SSF52540">
    <property type="entry name" value="P-loop containing nucleoside triphosphate hydrolases"/>
    <property type="match status" value="1"/>
</dbReference>
<reference evidence="5 6" key="1">
    <citation type="submission" date="2017-04" db="EMBL/GenBank/DDBJ databases">
        <title>Bacillus krulwichiae AM31D Genome sequencing and assembly.</title>
        <authorList>
            <person name="Krulwich T.A."/>
            <person name="Anastor L."/>
            <person name="Ehrlich R."/>
            <person name="Ehrlich G.D."/>
            <person name="Janto B."/>
        </authorList>
    </citation>
    <scope>NUCLEOTIDE SEQUENCE [LARGE SCALE GENOMIC DNA]</scope>
    <source>
        <strain evidence="5 6">AM31D</strain>
    </source>
</reference>
<dbReference type="STRING" id="199441.BkAM31D_09695"/>
<keyword evidence="6" id="KW-1185">Reference proteome</keyword>
<dbReference type="InterPro" id="IPR047679">
    <property type="entry name" value="BREX_BrxC"/>
</dbReference>
<evidence type="ECO:0000313" key="5">
    <source>
        <dbReference type="EMBL" id="ARK30106.1"/>
    </source>
</evidence>
<organism evidence="5 6">
    <name type="scientific">Halalkalibacter krulwichiae</name>
    <dbReference type="NCBI Taxonomy" id="199441"/>
    <lineage>
        <taxon>Bacteria</taxon>
        <taxon>Bacillati</taxon>
        <taxon>Bacillota</taxon>
        <taxon>Bacilli</taxon>
        <taxon>Bacillales</taxon>
        <taxon>Bacillaceae</taxon>
        <taxon>Halalkalibacter</taxon>
    </lineage>
</organism>
<name>A0A1X9M9M1_9BACI</name>